<protein>
    <submittedName>
        <fullName evidence="2">Uncharacterized protein</fullName>
    </submittedName>
</protein>
<evidence type="ECO:0000256" key="1">
    <source>
        <dbReference type="SAM" id="MobiDB-lite"/>
    </source>
</evidence>
<dbReference type="EMBL" id="AP022620">
    <property type="protein sequence ID" value="BBZ77787.1"/>
    <property type="molecule type" value="Genomic_DNA"/>
</dbReference>
<reference evidence="2 3" key="1">
    <citation type="journal article" date="2019" name="Emerg. Microbes Infect.">
        <title>Comprehensive subspecies identification of 175 nontuberculous mycobacteria species based on 7547 genomic profiles.</title>
        <authorList>
            <person name="Matsumoto Y."/>
            <person name="Kinjo T."/>
            <person name="Motooka D."/>
            <person name="Nabeya D."/>
            <person name="Jung N."/>
            <person name="Uechi K."/>
            <person name="Horii T."/>
            <person name="Iida T."/>
            <person name="Fujita J."/>
            <person name="Nakamura S."/>
        </authorList>
    </citation>
    <scope>NUCLEOTIDE SEQUENCE [LARGE SCALE GENOMIC DNA]</scope>
    <source>
        <strain evidence="2 3">JCM 30275</strain>
    </source>
</reference>
<dbReference type="AlphaFoldDB" id="A0A6N4WC60"/>
<proteinExistence type="predicted"/>
<dbReference type="KEGG" id="many:MANY_31240"/>
<evidence type="ECO:0000313" key="3">
    <source>
        <dbReference type="Proteomes" id="UP000467249"/>
    </source>
</evidence>
<organism evidence="2 3">
    <name type="scientific">Mycolicibacterium anyangense</name>
    <dbReference type="NCBI Taxonomy" id="1431246"/>
    <lineage>
        <taxon>Bacteria</taxon>
        <taxon>Bacillati</taxon>
        <taxon>Actinomycetota</taxon>
        <taxon>Actinomycetes</taxon>
        <taxon>Mycobacteriales</taxon>
        <taxon>Mycobacteriaceae</taxon>
        <taxon>Mycolicibacterium</taxon>
    </lineage>
</organism>
<name>A0A6N4WC60_9MYCO</name>
<dbReference type="Proteomes" id="UP000467249">
    <property type="component" value="Chromosome"/>
</dbReference>
<accession>A0A6N4WC60</accession>
<gene>
    <name evidence="2" type="ORF">MANY_31240</name>
</gene>
<evidence type="ECO:0000313" key="2">
    <source>
        <dbReference type="EMBL" id="BBZ77787.1"/>
    </source>
</evidence>
<sequence length="102" mass="10385">MGSEALSHLSLPLAVLDFSSAGAHPASASSAVDAATVIMTNPLRMGGIIAHCGPRRQKSDQCVSPDGRRDGAAPEPSILVGLNQGLGGRVAAWNSPARSGRR</sequence>
<keyword evidence="3" id="KW-1185">Reference proteome</keyword>
<feature type="region of interest" description="Disordered" evidence="1">
    <location>
        <begin position="55"/>
        <end position="77"/>
    </location>
</feature>